<reference evidence="2" key="2">
    <citation type="submission" date="2020-05" db="UniProtKB">
        <authorList>
            <consortium name="EnsemblMetazoa"/>
        </authorList>
    </citation>
    <scope>IDENTIFICATION</scope>
    <source>
        <strain evidence="2">ACHKN1017</strain>
    </source>
</reference>
<protein>
    <submittedName>
        <fullName evidence="2">Uncharacterized protein</fullName>
    </submittedName>
</protein>
<dbReference type="EnsemblMetazoa" id="ACHR003463-RA">
    <property type="protein sequence ID" value="ACHR003463-PA"/>
    <property type="gene ID" value="ACHR003463"/>
</dbReference>
<feature type="region of interest" description="Disordered" evidence="1">
    <location>
        <begin position="96"/>
        <end position="359"/>
    </location>
</feature>
<dbReference type="VEuPathDB" id="VectorBase:ACHR003463"/>
<feature type="compositionally biased region" description="Polar residues" evidence="1">
    <location>
        <begin position="71"/>
        <end position="80"/>
    </location>
</feature>
<proteinExistence type="predicted"/>
<feature type="compositionally biased region" description="Acidic residues" evidence="1">
    <location>
        <begin position="166"/>
        <end position="175"/>
    </location>
</feature>
<organism evidence="2 3">
    <name type="scientific">Anopheles christyi</name>
    <dbReference type="NCBI Taxonomy" id="43041"/>
    <lineage>
        <taxon>Eukaryota</taxon>
        <taxon>Metazoa</taxon>
        <taxon>Ecdysozoa</taxon>
        <taxon>Arthropoda</taxon>
        <taxon>Hexapoda</taxon>
        <taxon>Insecta</taxon>
        <taxon>Pterygota</taxon>
        <taxon>Neoptera</taxon>
        <taxon>Endopterygota</taxon>
        <taxon>Diptera</taxon>
        <taxon>Nematocera</taxon>
        <taxon>Culicoidea</taxon>
        <taxon>Culicidae</taxon>
        <taxon>Anophelinae</taxon>
        <taxon>Anopheles</taxon>
    </lineage>
</organism>
<feature type="compositionally biased region" description="Low complexity" evidence="1">
    <location>
        <begin position="211"/>
        <end position="220"/>
    </location>
</feature>
<feature type="compositionally biased region" description="Low complexity" evidence="1">
    <location>
        <begin position="234"/>
        <end position="275"/>
    </location>
</feature>
<accession>A0A182JY81</accession>
<dbReference type="STRING" id="43041.A0A182JY81"/>
<feature type="region of interest" description="Disordered" evidence="1">
    <location>
        <begin position="58"/>
        <end position="83"/>
    </location>
</feature>
<feature type="compositionally biased region" description="Acidic residues" evidence="1">
    <location>
        <begin position="193"/>
        <end position="206"/>
    </location>
</feature>
<sequence>FNVGSPHPQVPTARFTFSETSASRQSVGVVPTSGGVAGTVGLPEGIDDTRIDLSQLDEATAGGSSSGSGRSVPTTPQHTTHSSDHIIMGGLAAAAAGPTSSGLNNNDRLSSGGGESQVPDILVSGANIGESTTSSSIDPLHVSYSSEAQASTDAGSGALERSERELLEEDDDLVDGGDSRSIGAEANATIGADDVDDDDVDGDVDMEDHSSSTTNASTSAGKPKFGGPSSAAGSETNTAAPSTSASAESPAAGSSSAGTSQASDSASGSGLSSAARKNEADAGAGDDGVSSEGEHLNKNLTQSPMEESSEADVLETPSSNTRSRSSTSHRVATNVTGRRGGRRFNQRGANRTPITWNEG</sequence>
<feature type="compositionally biased region" description="Polar residues" evidence="1">
    <location>
        <begin position="98"/>
        <end position="109"/>
    </location>
</feature>
<feature type="compositionally biased region" description="Low complexity" evidence="1">
    <location>
        <begin position="316"/>
        <end position="330"/>
    </location>
</feature>
<name>A0A182JY81_9DIPT</name>
<evidence type="ECO:0000313" key="2">
    <source>
        <dbReference type="EnsemblMetazoa" id="ACHR003463-PA"/>
    </source>
</evidence>
<feature type="compositionally biased region" description="Polar residues" evidence="1">
    <location>
        <begin position="129"/>
        <end position="154"/>
    </location>
</feature>
<feature type="compositionally biased region" description="Polar residues" evidence="1">
    <location>
        <begin position="15"/>
        <end position="26"/>
    </location>
</feature>
<keyword evidence="3" id="KW-1185">Reference proteome</keyword>
<dbReference type="AlphaFoldDB" id="A0A182JY81"/>
<evidence type="ECO:0000313" key="3">
    <source>
        <dbReference type="Proteomes" id="UP000075881"/>
    </source>
</evidence>
<evidence type="ECO:0000256" key="1">
    <source>
        <dbReference type="SAM" id="MobiDB-lite"/>
    </source>
</evidence>
<feature type="region of interest" description="Disordered" evidence="1">
    <location>
        <begin position="1"/>
        <end position="46"/>
    </location>
</feature>
<dbReference type="Proteomes" id="UP000075881">
    <property type="component" value="Unassembled WGS sequence"/>
</dbReference>
<reference evidence="3" key="1">
    <citation type="submission" date="2013-03" db="EMBL/GenBank/DDBJ databases">
        <title>The Genome Sequence of Anopheles christyi ACHKN1017.</title>
        <authorList>
            <consortium name="The Broad Institute Genomics Platform"/>
            <person name="Neafsey D.E."/>
            <person name="Besansky N."/>
            <person name="Walker B."/>
            <person name="Young S.K."/>
            <person name="Zeng Q."/>
            <person name="Gargeya S."/>
            <person name="Fitzgerald M."/>
            <person name="Haas B."/>
            <person name="Abouelleil A."/>
            <person name="Allen A.W."/>
            <person name="Alvarado L."/>
            <person name="Arachchi H.M."/>
            <person name="Berlin A.M."/>
            <person name="Chapman S.B."/>
            <person name="Gainer-Dewar J."/>
            <person name="Goldberg J."/>
            <person name="Griggs A."/>
            <person name="Gujja S."/>
            <person name="Hansen M."/>
            <person name="Howarth C."/>
            <person name="Imamovic A."/>
            <person name="Ireland A."/>
            <person name="Larimer J."/>
            <person name="McCowan C."/>
            <person name="Murphy C."/>
            <person name="Pearson M."/>
            <person name="Poon T.W."/>
            <person name="Priest M."/>
            <person name="Roberts A."/>
            <person name="Saif S."/>
            <person name="Shea T."/>
            <person name="Sisk P."/>
            <person name="Sykes S."/>
            <person name="Wortman J."/>
            <person name="Nusbaum C."/>
            <person name="Birren B."/>
        </authorList>
    </citation>
    <scope>NUCLEOTIDE SEQUENCE [LARGE SCALE GENOMIC DNA]</scope>
    <source>
        <strain evidence="3">ACHKN1017</strain>
    </source>
</reference>